<proteinExistence type="predicted"/>
<keyword evidence="1" id="KW-0732">Signal</keyword>
<feature type="chain" id="PRO_5031172353" evidence="1">
    <location>
        <begin position="25"/>
        <end position="127"/>
    </location>
</feature>
<dbReference type="RefSeq" id="WP_164461969.1">
    <property type="nucleotide sequence ID" value="NZ_JACIJB010000002.1"/>
</dbReference>
<comment type="caution">
    <text evidence="2">The sequence shown here is derived from an EMBL/GenBank/DDBJ whole genome shotgun (WGS) entry which is preliminary data.</text>
</comment>
<dbReference type="PROSITE" id="PS51257">
    <property type="entry name" value="PROKAR_LIPOPROTEIN"/>
    <property type="match status" value="1"/>
</dbReference>
<evidence type="ECO:0000256" key="1">
    <source>
        <dbReference type="SAM" id="SignalP"/>
    </source>
</evidence>
<dbReference type="AlphaFoldDB" id="A0A7W9A335"/>
<dbReference type="EMBL" id="JACIJB010000002">
    <property type="protein sequence ID" value="MBB5660215.1"/>
    <property type="molecule type" value="Genomic_DNA"/>
</dbReference>
<reference evidence="2 3" key="1">
    <citation type="submission" date="2020-08" db="EMBL/GenBank/DDBJ databases">
        <title>Genomic Encyclopedia of Type Strains, Phase IV (KMG-IV): sequencing the most valuable type-strain genomes for metagenomic binning, comparative biology and taxonomic classification.</title>
        <authorList>
            <person name="Goeker M."/>
        </authorList>
    </citation>
    <scope>NUCLEOTIDE SEQUENCE [LARGE SCALE GENOMIC DNA]</scope>
    <source>
        <strain evidence="2 3">DSM 24448</strain>
    </source>
</reference>
<gene>
    <name evidence="2" type="ORF">FHS65_000955</name>
</gene>
<feature type="signal peptide" evidence="1">
    <location>
        <begin position="1"/>
        <end position="24"/>
    </location>
</feature>
<evidence type="ECO:0000313" key="3">
    <source>
        <dbReference type="Proteomes" id="UP000548978"/>
    </source>
</evidence>
<protein>
    <submittedName>
        <fullName evidence="2">Uncharacterized protein</fullName>
    </submittedName>
</protein>
<accession>A0A7W9A335</accession>
<sequence length="127" mass="13079">MTLSIRTPVSLALAGSLLAMGACAPTTPSGDTTAFNDQTCFSPSQVRGFSDGPGQTVYLNVGRDSYPLTVYGACTGLDSSLGFALEPDAVGVTRLCPGDSTRIAVRGNVSPVEYCSARVGPRLEGRS</sequence>
<organism evidence="2 3">
    <name type="scientific">Brevundimonas halotolerans</name>
    <dbReference type="NCBI Taxonomy" id="69670"/>
    <lineage>
        <taxon>Bacteria</taxon>
        <taxon>Pseudomonadati</taxon>
        <taxon>Pseudomonadota</taxon>
        <taxon>Alphaproteobacteria</taxon>
        <taxon>Caulobacterales</taxon>
        <taxon>Caulobacteraceae</taxon>
        <taxon>Brevundimonas</taxon>
    </lineage>
</organism>
<dbReference type="Proteomes" id="UP000548978">
    <property type="component" value="Unassembled WGS sequence"/>
</dbReference>
<evidence type="ECO:0000313" key="2">
    <source>
        <dbReference type="EMBL" id="MBB5660215.1"/>
    </source>
</evidence>
<keyword evidence="3" id="KW-1185">Reference proteome</keyword>
<name>A0A7W9A335_9CAUL</name>